<gene>
    <name evidence="5" type="ORF">N180_13635</name>
</gene>
<dbReference type="InterPro" id="IPR036097">
    <property type="entry name" value="HisK_dim/P_sf"/>
</dbReference>
<dbReference type="InterPro" id="IPR029016">
    <property type="entry name" value="GAF-like_dom_sf"/>
</dbReference>
<accession>A0A081PE70</accession>
<comment type="catalytic activity">
    <reaction evidence="1">
        <text>ATP + protein L-histidine = ADP + protein N-phospho-L-histidine.</text>
        <dbReference type="EC" id="2.7.13.3"/>
    </reaction>
</comment>
<dbReference type="CDD" id="cd00082">
    <property type="entry name" value="HisKA"/>
    <property type="match status" value="1"/>
</dbReference>
<evidence type="ECO:0000256" key="1">
    <source>
        <dbReference type="ARBA" id="ARBA00000085"/>
    </source>
</evidence>
<evidence type="ECO:0000256" key="3">
    <source>
        <dbReference type="ARBA" id="ARBA00022553"/>
    </source>
</evidence>
<dbReference type="InterPro" id="IPR005467">
    <property type="entry name" value="His_kinase_dom"/>
</dbReference>
<organism evidence="5 6">
    <name type="scientific">Pedobacter antarcticus 4BY</name>
    <dbReference type="NCBI Taxonomy" id="1358423"/>
    <lineage>
        <taxon>Bacteria</taxon>
        <taxon>Pseudomonadati</taxon>
        <taxon>Bacteroidota</taxon>
        <taxon>Sphingobacteriia</taxon>
        <taxon>Sphingobacteriales</taxon>
        <taxon>Sphingobacteriaceae</taxon>
        <taxon>Pedobacter</taxon>
    </lineage>
</organism>
<dbReference type="SUPFAM" id="SSF55874">
    <property type="entry name" value="ATPase domain of HSP90 chaperone/DNA topoisomerase II/histidine kinase"/>
    <property type="match status" value="1"/>
</dbReference>
<dbReference type="EMBL" id="JNFF01000089">
    <property type="protein sequence ID" value="KEQ28993.1"/>
    <property type="molecule type" value="Genomic_DNA"/>
</dbReference>
<dbReference type="Pfam" id="PF00512">
    <property type="entry name" value="HisKA"/>
    <property type="match status" value="1"/>
</dbReference>
<dbReference type="SUPFAM" id="SSF47384">
    <property type="entry name" value="Homodimeric domain of signal transducing histidine kinase"/>
    <property type="match status" value="1"/>
</dbReference>
<keyword evidence="6" id="KW-1185">Reference proteome</keyword>
<dbReference type="PRINTS" id="PR00344">
    <property type="entry name" value="BCTRLSENSOR"/>
</dbReference>
<dbReference type="InterPro" id="IPR003018">
    <property type="entry name" value="GAF"/>
</dbReference>
<dbReference type="InterPro" id="IPR003594">
    <property type="entry name" value="HATPase_dom"/>
</dbReference>
<dbReference type="PROSITE" id="PS50109">
    <property type="entry name" value="HIS_KIN"/>
    <property type="match status" value="1"/>
</dbReference>
<dbReference type="GO" id="GO:0000155">
    <property type="term" value="F:phosphorelay sensor kinase activity"/>
    <property type="evidence" value="ECO:0007669"/>
    <property type="project" value="InterPro"/>
</dbReference>
<dbReference type="SUPFAM" id="SSF55781">
    <property type="entry name" value="GAF domain-like"/>
    <property type="match status" value="1"/>
</dbReference>
<dbReference type="Proteomes" id="UP000028007">
    <property type="component" value="Unassembled WGS sequence"/>
</dbReference>
<reference evidence="5 6" key="1">
    <citation type="journal article" date="1992" name="Int. J. Syst. Bacteriol.">
        <title>Sphingobacterium antarcticus sp. nov. a Psychrotrophic Bacterium from the Soils of Schirmacher Oasis, Antarctica.</title>
        <authorList>
            <person name="Shivaji S."/>
            <person name="Ray M.K."/>
            <person name="Rao N.S."/>
            <person name="Saiserr L."/>
            <person name="Jagannadham M.V."/>
            <person name="Kumar G.S."/>
            <person name="Reddy G."/>
            <person name="Bhargava P.M."/>
        </authorList>
    </citation>
    <scope>NUCLEOTIDE SEQUENCE [LARGE SCALE GENOMIC DNA]</scope>
    <source>
        <strain evidence="5 6">4BY</strain>
    </source>
</reference>
<dbReference type="AlphaFoldDB" id="A0A081PE70"/>
<evidence type="ECO:0000256" key="2">
    <source>
        <dbReference type="ARBA" id="ARBA00012438"/>
    </source>
</evidence>
<proteinExistence type="predicted"/>
<dbReference type="Pfam" id="PF01590">
    <property type="entry name" value="GAF"/>
    <property type="match status" value="1"/>
</dbReference>
<comment type="caution">
    <text evidence="5">The sequence shown here is derived from an EMBL/GenBank/DDBJ whole genome shotgun (WGS) entry which is preliminary data.</text>
</comment>
<dbReference type="eggNOG" id="COG2205">
    <property type="taxonomic scope" value="Bacteria"/>
</dbReference>
<dbReference type="Pfam" id="PF02518">
    <property type="entry name" value="HATPase_c"/>
    <property type="match status" value="1"/>
</dbReference>
<evidence type="ECO:0000259" key="4">
    <source>
        <dbReference type="PROSITE" id="PS50109"/>
    </source>
</evidence>
<dbReference type="Gene3D" id="3.30.565.10">
    <property type="entry name" value="Histidine kinase-like ATPase, C-terminal domain"/>
    <property type="match status" value="1"/>
</dbReference>
<dbReference type="InterPro" id="IPR036890">
    <property type="entry name" value="HATPase_C_sf"/>
</dbReference>
<dbReference type="RefSeq" id="WP_037443030.1">
    <property type="nucleotide sequence ID" value="NZ_JNFF01000089.1"/>
</dbReference>
<dbReference type="Gene3D" id="3.30.450.40">
    <property type="match status" value="1"/>
</dbReference>
<sequence length="406" mass="45278">MKTQQIPEQLIPDNDTQRLKILYQYEILDTPPETDFDTIAQLAAQIFNTTDAFVTFVDKDQVFYKAKVGSLEGERIARENDLCALCISTNDVAIFHDTHQFPELLKAPYVNIKDGIRFYAAAPIKTADGFILGAVCVASEQPRQTVSDTQIEMLKLLSKVVMEKLDTRLVNRKIVRAYDDRLHRLAHDMKNPVTSISLYAQLLGTRVMDPEKIKDMSSRIEKAAKGIEKNLDQLLTNARSENSGTSLVHEQIWIGGLLDQLRQSFELTLASKNQTLIITPAIPEVAIAADEIRIMDILSNLLGNAVKYSDPGTKIYISAEVSSENQIILEFRDQGQGLTETDQEKLFIKFARLSSTPTAREKSYGLGLSIVKMLAESHKGNVWATSEGKGKGSSFFVSFPISQTGE</sequence>
<feature type="domain" description="Histidine kinase" evidence="4">
    <location>
        <begin position="184"/>
        <end position="403"/>
    </location>
</feature>
<evidence type="ECO:0000313" key="6">
    <source>
        <dbReference type="Proteomes" id="UP000028007"/>
    </source>
</evidence>
<keyword evidence="3" id="KW-0597">Phosphoprotein</keyword>
<evidence type="ECO:0000313" key="5">
    <source>
        <dbReference type="EMBL" id="KEQ28993.1"/>
    </source>
</evidence>
<dbReference type="PANTHER" id="PTHR43547:SF2">
    <property type="entry name" value="HYBRID SIGNAL TRANSDUCTION HISTIDINE KINASE C"/>
    <property type="match status" value="1"/>
</dbReference>
<dbReference type="PANTHER" id="PTHR43547">
    <property type="entry name" value="TWO-COMPONENT HISTIDINE KINASE"/>
    <property type="match status" value="1"/>
</dbReference>
<dbReference type="OrthoDB" id="9811889at2"/>
<dbReference type="EC" id="2.7.13.3" evidence="2"/>
<dbReference type="InterPro" id="IPR003661">
    <property type="entry name" value="HisK_dim/P_dom"/>
</dbReference>
<dbReference type="InterPro" id="IPR004358">
    <property type="entry name" value="Sig_transdc_His_kin-like_C"/>
</dbReference>
<protein>
    <recommendedName>
        <fullName evidence="2">histidine kinase</fullName>
        <ecNumber evidence="2">2.7.13.3</ecNumber>
    </recommendedName>
</protein>
<dbReference type="SMART" id="SM00387">
    <property type="entry name" value="HATPase_c"/>
    <property type="match status" value="1"/>
</dbReference>
<dbReference type="Gene3D" id="1.10.287.130">
    <property type="match status" value="1"/>
</dbReference>
<dbReference type="SMART" id="SM00388">
    <property type="entry name" value="HisKA"/>
    <property type="match status" value="1"/>
</dbReference>
<name>A0A081PE70_9SPHI</name>